<accession>A0ABW5AX07</accession>
<reference evidence="2" key="1">
    <citation type="journal article" date="2019" name="Int. J. Syst. Evol. Microbiol.">
        <title>The Global Catalogue of Microorganisms (GCM) 10K type strain sequencing project: providing services to taxonomists for standard genome sequencing and annotation.</title>
        <authorList>
            <consortium name="The Broad Institute Genomics Platform"/>
            <consortium name="The Broad Institute Genome Sequencing Center for Infectious Disease"/>
            <person name="Wu L."/>
            <person name="Ma J."/>
        </authorList>
    </citation>
    <scope>NUCLEOTIDE SEQUENCE [LARGE SCALE GENOMIC DNA]</scope>
    <source>
        <strain evidence="2">DT92</strain>
    </source>
</reference>
<gene>
    <name evidence="1" type="ORF">ACFSJT_06505</name>
</gene>
<evidence type="ECO:0000313" key="1">
    <source>
        <dbReference type="EMBL" id="MFD2186437.1"/>
    </source>
</evidence>
<dbReference type="Proteomes" id="UP001597344">
    <property type="component" value="Unassembled WGS sequence"/>
</dbReference>
<proteinExistence type="predicted"/>
<comment type="caution">
    <text evidence="1">The sequence shown here is derived from an EMBL/GenBank/DDBJ whole genome shotgun (WGS) entry which is preliminary data.</text>
</comment>
<evidence type="ECO:0000313" key="2">
    <source>
        <dbReference type="Proteomes" id="UP001597344"/>
    </source>
</evidence>
<dbReference type="NCBIfam" id="TIGR04149">
    <property type="entry name" value="GG_sam_targ_CFB"/>
    <property type="match status" value="1"/>
</dbReference>
<dbReference type="RefSeq" id="WP_378319411.1">
    <property type="nucleotide sequence ID" value="NZ_JBHUHY010000003.1"/>
</dbReference>
<organism evidence="1 2">
    <name type="scientific">Aquimarina celericrescens</name>
    <dbReference type="NCBI Taxonomy" id="1964542"/>
    <lineage>
        <taxon>Bacteria</taxon>
        <taxon>Pseudomonadati</taxon>
        <taxon>Bacteroidota</taxon>
        <taxon>Flavobacteriia</taxon>
        <taxon>Flavobacteriales</taxon>
        <taxon>Flavobacteriaceae</taxon>
        <taxon>Aquimarina</taxon>
    </lineage>
</organism>
<sequence length="47" mass="5329">MKKTKTIPFVKVKISKLNSNELNFIRGGNHDIRPESKALKVCNSKLC</sequence>
<name>A0ABW5AX07_9FLAO</name>
<protein>
    <submittedName>
        <fullName evidence="1">TIGR04149 family rSAM-modified RiPP</fullName>
    </submittedName>
</protein>
<dbReference type="InterPro" id="IPR026408">
    <property type="entry name" value="GG_sam_targ_CFB"/>
</dbReference>
<dbReference type="EMBL" id="JBHUHY010000003">
    <property type="protein sequence ID" value="MFD2186437.1"/>
    <property type="molecule type" value="Genomic_DNA"/>
</dbReference>
<keyword evidence="2" id="KW-1185">Reference proteome</keyword>